<gene>
    <name evidence="2" type="ORF">A9Q84_15485</name>
</gene>
<keyword evidence="1" id="KW-0732">Signal</keyword>
<dbReference type="Proteomes" id="UP000196531">
    <property type="component" value="Unassembled WGS sequence"/>
</dbReference>
<dbReference type="AlphaFoldDB" id="A0A1Y5F3S9"/>
<comment type="caution">
    <text evidence="2">The sequence shown here is derived from an EMBL/GenBank/DDBJ whole genome shotgun (WGS) entry which is preliminary data.</text>
</comment>
<protein>
    <recommendedName>
        <fullName evidence="4">Secreted protein</fullName>
    </recommendedName>
</protein>
<name>A0A1Y5F3S9_9BACT</name>
<feature type="signal peptide" evidence="1">
    <location>
        <begin position="1"/>
        <end position="18"/>
    </location>
</feature>
<evidence type="ECO:0000313" key="3">
    <source>
        <dbReference type="Proteomes" id="UP000196531"/>
    </source>
</evidence>
<sequence length="149" mass="17202">MKKIIISLALVATTTTYAFNFDVFPGMYQKVQLEDHNIGCPATVNVLRELNSIYVYSLDDDIDIFPPTIDLDVLDKGKIKFNSPGIKGTLNTYVSISDERNLVLRKYVRKIFQKNKSIFSFFQSKSGDEFIYKQIGNIETLECYYEKRD</sequence>
<evidence type="ECO:0000256" key="1">
    <source>
        <dbReference type="SAM" id="SignalP"/>
    </source>
</evidence>
<evidence type="ECO:0008006" key="4">
    <source>
        <dbReference type="Google" id="ProtNLM"/>
    </source>
</evidence>
<accession>A0A1Y5F3S9</accession>
<evidence type="ECO:0000313" key="2">
    <source>
        <dbReference type="EMBL" id="OUR95243.1"/>
    </source>
</evidence>
<dbReference type="EMBL" id="MAAO01000008">
    <property type="protein sequence ID" value="OUR95243.1"/>
    <property type="molecule type" value="Genomic_DNA"/>
</dbReference>
<reference evidence="3" key="1">
    <citation type="journal article" date="2017" name="Proc. Natl. Acad. Sci. U.S.A.">
        <title>Simulation of Deepwater Horizon oil plume reveals substrate specialization within a complex community of hydrocarbon-degraders.</title>
        <authorList>
            <person name="Hu P."/>
            <person name="Dubinsky E.A."/>
            <person name="Probst A.J."/>
            <person name="Wang J."/>
            <person name="Sieber C.M.K."/>
            <person name="Tom L.M."/>
            <person name="Gardinali P."/>
            <person name="Banfield J.F."/>
            <person name="Atlas R.M."/>
            <person name="Andersen G.L."/>
        </authorList>
    </citation>
    <scope>NUCLEOTIDE SEQUENCE [LARGE SCALE GENOMIC DNA]</scope>
</reference>
<organism evidence="2 3">
    <name type="scientific">Halobacteriovorax marinus</name>
    <dbReference type="NCBI Taxonomy" id="97084"/>
    <lineage>
        <taxon>Bacteria</taxon>
        <taxon>Pseudomonadati</taxon>
        <taxon>Bdellovibrionota</taxon>
        <taxon>Bacteriovoracia</taxon>
        <taxon>Bacteriovoracales</taxon>
        <taxon>Halobacteriovoraceae</taxon>
        <taxon>Halobacteriovorax</taxon>
    </lineage>
</organism>
<feature type="chain" id="PRO_5012554249" description="Secreted protein" evidence="1">
    <location>
        <begin position="19"/>
        <end position="149"/>
    </location>
</feature>
<proteinExistence type="predicted"/>